<evidence type="ECO:0000256" key="6">
    <source>
        <dbReference type="ARBA" id="ARBA00022989"/>
    </source>
</evidence>
<reference evidence="11" key="1">
    <citation type="submission" date="2017-11" db="EMBL/GenBank/DDBJ databases">
        <title>Complete Genome Sequence of Kyrpidia sp. Strain EA-1, a thermophilic, hydrogen-oxidizing Bacterium, isolated from the Azores.</title>
        <authorList>
            <person name="Reiner J.E."/>
            <person name="Lapp C.J."/>
            <person name="Bunk B."/>
            <person name="Gescher J."/>
        </authorList>
    </citation>
    <scope>NUCLEOTIDE SEQUENCE [LARGE SCALE GENOMIC DNA]</scope>
    <source>
        <strain evidence="11">EA-1</strain>
    </source>
</reference>
<evidence type="ECO:0000256" key="4">
    <source>
        <dbReference type="ARBA" id="ARBA00022692"/>
    </source>
</evidence>
<feature type="transmembrane region" description="Helical" evidence="9">
    <location>
        <begin position="36"/>
        <end position="56"/>
    </location>
</feature>
<protein>
    <submittedName>
        <fullName evidence="10">Branched-chain amino acid ABC transporter permease</fullName>
    </submittedName>
</protein>
<accession>A0A2K8N8L3</accession>
<feature type="transmembrane region" description="Helical" evidence="9">
    <location>
        <begin position="62"/>
        <end position="84"/>
    </location>
</feature>
<sequence length="289" mass="30741">MSLSILFVQILTGLAYGMLYFMIAAGLTIILGVMNVVNLAHGTFFLIGAYVAYTLVSKHLGFWLALILSVGVTAILGLVIERLLIHRVYGKELEQVLLTFGLTFMLSDAAKWIWGTDIQTIPVPRVLDFSISVGSVDFPAYRLFIVAVGGALAVILWLLENRTRIGAIIRAGVDDRAMVTALGINVGAVFTGVFAFGAALAGLGGVLGGPLIGVYTGLDGDILVTSLIVVTVGGLGSWKGPFVGALLIGLMDTLGKVWFPSFSMLVIFLLMVVILLIRPRGLFGREVAP</sequence>
<evidence type="ECO:0000256" key="2">
    <source>
        <dbReference type="ARBA" id="ARBA00022448"/>
    </source>
</evidence>
<dbReference type="InterPro" id="IPR052157">
    <property type="entry name" value="BCAA_transport_permease"/>
</dbReference>
<feature type="transmembrane region" description="Helical" evidence="9">
    <location>
        <begin position="257"/>
        <end position="277"/>
    </location>
</feature>
<dbReference type="AlphaFoldDB" id="A0A2K8N8L3"/>
<evidence type="ECO:0000256" key="5">
    <source>
        <dbReference type="ARBA" id="ARBA00022970"/>
    </source>
</evidence>
<evidence type="ECO:0000256" key="3">
    <source>
        <dbReference type="ARBA" id="ARBA00022475"/>
    </source>
</evidence>
<evidence type="ECO:0000256" key="8">
    <source>
        <dbReference type="ARBA" id="ARBA00037998"/>
    </source>
</evidence>
<keyword evidence="5" id="KW-0029">Amino-acid transport</keyword>
<feature type="transmembrane region" description="Helical" evidence="9">
    <location>
        <begin position="179"/>
        <end position="202"/>
    </location>
</feature>
<evidence type="ECO:0000256" key="1">
    <source>
        <dbReference type="ARBA" id="ARBA00004651"/>
    </source>
</evidence>
<keyword evidence="7 9" id="KW-0472">Membrane</keyword>
<dbReference type="EMBL" id="CP024955">
    <property type="protein sequence ID" value="ATY85455.1"/>
    <property type="molecule type" value="Genomic_DNA"/>
</dbReference>
<feature type="transmembrane region" description="Helical" evidence="9">
    <location>
        <begin position="96"/>
        <end position="114"/>
    </location>
</feature>
<keyword evidence="4 9" id="KW-0812">Transmembrane</keyword>
<evidence type="ECO:0000256" key="7">
    <source>
        <dbReference type="ARBA" id="ARBA00023136"/>
    </source>
</evidence>
<dbReference type="OrthoDB" id="9807115at2"/>
<dbReference type="KEGG" id="kyr:CVV65_11390"/>
<feature type="transmembrane region" description="Helical" evidence="9">
    <location>
        <begin position="222"/>
        <end position="250"/>
    </location>
</feature>
<proteinExistence type="inferred from homology"/>
<name>A0A2K8N8L3_9BACL</name>
<dbReference type="GO" id="GO:0005886">
    <property type="term" value="C:plasma membrane"/>
    <property type="evidence" value="ECO:0007669"/>
    <property type="project" value="UniProtKB-SubCell"/>
</dbReference>
<dbReference type="InterPro" id="IPR001851">
    <property type="entry name" value="ABC_transp_permease"/>
</dbReference>
<dbReference type="PANTHER" id="PTHR11795:SF442">
    <property type="entry name" value="ABC TRANSPORTER ATP-BINDING PROTEIN"/>
    <property type="match status" value="1"/>
</dbReference>
<keyword evidence="3" id="KW-1003">Cell membrane</keyword>
<dbReference type="RefSeq" id="WP_100668234.1">
    <property type="nucleotide sequence ID" value="NZ_CP024955.1"/>
</dbReference>
<dbReference type="GO" id="GO:0022857">
    <property type="term" value="F:transmembrane transporter activity"/>
    <property type="evidence" value="ECO:0007669"/>
    <property type="project" value="InterPro"/>
</dbReference>
<comment type="subcellular location">
    <subcellularLocation>
        <location evidence="1">Cell membrane</location>
        <topology evidence="1">Multi-pass membrane protein</topology>
    </subcellularLocation>
</comment>
<keyword evidence="6 9" id="KW-1133">Transmembrane helix</keyword>
<dbReference type="CDD" id="cd06582">
    <property type="entry name" value="TM_PBP1_LivH_like"/>
    <property type="match status" value="1"/>
</dbReference>
<comment type="similarity">
    <text evidence="8">Belongs to the binding-protein-dependent transport system permease family. LivHM subfamily.</text>
</comment>
<keyword evidence="11" id="KW-1185">Reference proteome</keyword>
<gene>
    <name evidence="10" type="ORF">CVV65_11390</name>
</gene>
<dbReference type="Pfam" id="PF02653">
    <property type="entry name" value="BPD_transp_2"/>
    <property type="match status" value="1"/>
</dbReference>
<dbReference type="Proteomes" id="UP000231932">
    <property type="component" value="Chromosome"/>
</dbReference>
<evidence type="ECO:0000313" key="10">
    <source>
        <dbReference type="EMBL" id="ATY85455.1"/>
    </source>
</evidence>
<feature type="transmembrane region" description="Helical" evidence="9">
    <location>
        <begin position="6"/>
        <end position="29"/>
    </location>
</feature>
<evidence type="ECO:0000313" key="11">
    <source>
        <dbReference type="Proteomes" id="UP000231932"/>
    </source>
</evidence>
<feature type="transmembrane region" description="Helical" evidence="9">
    <location>
        <begin position="140"/>
        <end position="159"/>
    </location>
</feature>
<dbReference type="PANTHER" id="PTHR11795">
    <property type="entry name" value="BRANCHED-CHAIN AMINO ACID TRANSPORT SYSTEM PERMEASE PROTEIN LIVH"/>
    <property type="match status" value="1"/>
</dbReference>
<keyword evidence="2" id="KW-0813">Transport</keyword>
<organism evidence="10 11">
    <name type="scientific">Kyrpidia spormannii</name>
    <dbReference type="NCBI Taxonomy" id="2055160"/>
    <lineage>
        <taxon>Bacteria</taxon>
        <taxon>Bacillati</taxon>
        <taxon>Bacillota</taxon>
        <taxon>Bacilli</taxon>
        <taxon>Bacillales</taxon>
        <taxon>Alicyclobacillaceae</taxon>
        <taxon>Kyrpidia</taxon>
    </lineage>
</organism>
<dbReference type="GO" id="GO:0006865">
    <property type="term" value="P:amino acid transport"/>
    <property type="evidence" value="ECO:0007669"/>
    <property type="project" value="UniProtKB-KW"/>
</dbReference>
<evidence type="ECO:0000256" key="9">
    <source>
        <dbReference type="SAM" id="Phobius"/>
    </source>
</evidence>